<gene>
    <name evidence="1" type="ORF">MPH_14160</name>
</gene>
<dbReference type="InParanoid" id="K2R7L3"/>
<dbReference type="HOGENOM" id="CLU_3399540_0_0_1"/>
<feature type="non-terminal residue" evidence="1">
    <location>
        <position position="1"/>
    </location>
</feature>
<name>K2R7L3_MACPH</name>
<accession>K2R7L3</accession>
<evidence type="ECO:0000313" key="1">
    <source>
        <dbReference type="EMBL" id="EKG08902.1"/>
    </source>
</evidence>
<comment type="caution">
    <text evidence="1">The sequence shown here is derived from an EMBL/GenBank/DDBJ whole genome shotgun (WGS) entry which is preliminary data.</text>
</comment>
<sequence length="31" mass="3598">LGLFLLMNKTVHLVVSYIIHTTYVLTDAWHV</sequence>
<dbReference type="AlphaFoldDB" id="K2R7L3"/>
<organism evidence="1 2">
    <name type="scientific">Macrophomina phaseolina (strain MS6)</name>
    <name type="common">Charcoal rot fungus</name>
    <dbReference type="NCBI Taxonomy" id="1126212"/>
    <lineage>
        <taxon>Eukaryota</taxon>
        <taxon>Fungi</taxon>
        <taxon>Dikarya</taxon>
        <taxon>Ascomycota</taxon>
        <taxon>Pezizomycotina</taxon>
        <taxon>Dothideomycetes</taxon>
        <taxon>Dothideomycetes incertae sedis</taxon>
        <taxon>Botryosphaeriales</taxon>
        <taxon>Botryosphaeriaceae</taxon>
        <taxon>Macrophomina</taxon>
    </lineage>
</organism>
<proteinExistence type="predicted"/>
<dbReference type="VEuPathDB" id="FungiDB:MPH_14160"/>
<dbReference type="Proteomes" id="UP000007129">
    <property type="component" value="Unassembled WGS sequence"/>
</dbReference>
<dbReference type="EMBL" id="AHHD01001083">
    <property type="protein sequence ID" value="EKG08902.1"/>
    <property type="molecule type" value="Genomic_DNA"/>
</dbReference>
<evidence type="ECO:0000313" key="2">
    <source>
        <dbReference type="Proteomes" id="UP000007129"/>
    </source>
</evidence>
<reference evidence="1 2" key="1">
    <citation type="journal article" date="2012" name="BMC Genomics">
        <title>Tools to kill: Genome of one of the most destructive plant pathogenic fungi Macrophomina phaseolina.</title>
        <authorList>
            <person name="Islam M.S."/>
            <person name="Haque M.S."/>
            <person name="Islam M.M."/>
            <person name="Emdad E.M."/>
            <person name="Halim A."/>
            <person name="Hossen Q.M.M."/>
            <person name="Hossain M.Z."/>
            <person name="Ahmed B."/>
            <person name="Rahim S."/>
            <person name="Rahman M.S."/>
            <person name="Alam M.M."/>
            <person name="Hou S."/>
            <person name="Wan X."/>
            <person name="Saito J.A."/>
            <person name="Alam M."/>
        </authorList>
    </citation>
    <scope>NUCLEOTIDE SEQUENCE [LARGE SCALE GENOMIC DNA]</scope>
    <source>
        <strain evidence="1 2">MS6</strain>
    </source>
</reference>
<protein>
    <submittedName>
        <fullName evidence="1">Uncharacterized protein</fullName>
    </submittedName>
</protein>